<evidence type="ECO:0000313" key="1">
    <source>
        <dbReference type="EMBL" id="MCK7593448.1"/>
    </source>
</evidence>
<evidence type="ECO:0000313" key="2">
    <source>
        <dbReference type="Proteomes" id="UP001431449"/>
    </source>
</evidence>
<dbReference type="Pfam" id="PF05742">
    <property type="entry name" value="TANGO2"/>
    <property type="match status" value="1"/>
</dbReference>
<dbReference type="PANTHER" id="PTHR17985:SF8">
    <property type="entry name" value="TRANSPORT AND GOLGI ORGANIZATION PROTEIN 2 HOMOLOG"/>
    <property type="match status" value="1"/>
</dbReference>
<accession>A0ABT0GFX9</accession>
<reference evidence="1" key="1">
    <citation type="submission" date="2022-04" db="EMBL/GenBank/DDBJ databases">
        <title>Lysobacter sp. CAU 1642 isolated from sea sand.</title>
        <authorList>
            <person name="Kim W."/>
        </authorList>
    </citation>
    <scope>NUCLEOTIDE SEQUENCE</scope>
    <source>
        <strain evidence="1">CAU 1642</strain>
    </source>
</reference>
<dbReference type="Proteomes" id="UP001431449">
    <property type="component" value="Unassembled WGS sequence"/>
</dbReference>
<sequence>MCLIALAWKAHAEFDLVLAGNRDEFHDRPAAPLAFDAASGIAGGTDLQAGGRWLGISARGRFAAVTNVRRGVPETPRPRSRGALVEDFLRGALASPGHLDALGQQAADYARFNLLVTDGETMGYAGNADGWTATRVAPGLHTLSNAELDTPWPKTRRLREALREALVDLGDAPSQLMCDALFATLQWRQPAPDTELPDTGIGLERERALSPPFVSLGVYGTRCSSLVFRRRDGRWWFFEQRYDSDGKVAGRSLLHGDRSGLLGSL</sequence>
<dbReference type="PANTHER" id="PTHR17985">
    <property type="entry name" value="SER/THR-RICH PROTEIN T10 IN DGCR REGION"/>
    <property type="match status" value="1"/>
</dbReference>
<protein>
    <submittedName>
        <fullName evidence="1">NRDE family protein</fullName>
    </submittedName>
</protein>
<name>A0ABT0GFX9_9GAMM</name>
<gene>
    <name evidence="1" type="ORF">M0G41_07185</name>
</gene>
<keyword evidence="2" id="KW-1185">Reference proteome</keyword>
<dbReference type="InterPro" id="IPR008551">
    <property type="entry name" value="TANGO2"/>
</dbReference>
<proteinExistence type="predicted"/>
<dbReference type="EMBL" id="JALNMH010000005">
    <property type="protein sequence ID" value="MCK7593448.1"/>
    <property type="molecule type" value="Genomic_DNA"/>
</dbReference>
<dbReference type="RefSeq" id="WP_248207012.1">
    <property type="nucleotide sequence ID" value="NZ_JALNMH010000005.1"/>
</dbReference>
<comment type="caution">
    <text evidence="1">The sequence shown here is derived from an EMBL/GenBank/DDBJ whole genome shotgun (WGS) entry which is preliminary data.</text>
</comment>
<organism evidence="1 2">
    <name type="scientific">Pseudomarimonas salicorniae</name>
    <dbReference type="NCBI Taxonomy" id="2933270"/>
    <lineage>
        <taxon>Bacteria</taxon>
        <taxon>Pseudomonadati</taxon>
        <taxon>Pseudomonadota</taxon>
        <taxon>Gammaproteobacteria</taxon>
        <taxon>Lysobacterales</taxon>
        <taxon>Lysobacteraceae</taxon>
        <taxon>Pseudomarimonas</taxon>
    </lineage>
</organism>